<evidence type="ECO:0000256" key="9">
    <source>
        <dbReference type="ARBA" id="ARBA00023315"/>
    </source>
</evidence>
<evidence type="ECO:0000256" key="5">
    <source>
        <dbReference type="ARBA" id="ARBA00022771"/>
    </source>
</evidence>
<dbReference type="Pfam" id="PF13878">
    <property type="entry name" value="zf-C2H2_3"/>
    <property type="match status" value="1"/>
</dbReference>
<evidence type="ECO:0000256" key="1">
    <source>
        <dbReference type="ARBA" id="ARBA00004123"/>
    </source>
</evidence>
<protein>
    <recommendedName>
        <fullName evidence="14">N-acetyltransferase ESCO acetyl-transferase domain-containing protein</fullName>
    </recommendedName>
</protein>
<dbReference type="GO" id="GO:0061733">
    <property type="term" value="F:protein-lysine-acetyltransferase activity"/>
    <property type="evidence" value="ECO:0007669"/>
    <property type="project" value="TreeGrafter"/>
</dbReference>
<comment type="similarity">
    <text evidence="2">Belongs to the acetyltransferase family. ECO subfamily.</text>
</comment>
<evidence type="ECO:0000313" key="13">
    <source>
        <dbReference type="Proteomes" id="UP000277928"/>
    </source>
</evidence>
<gene>
    <name evidence="12" type="ORF">NLS_LOCUS3974</name>
</gene>
<evidence type="ECO:0000313" key="12">
    <source>
        <dbReference type="EMBL" id="VDK78171.1"/>
    </source>
</evidence>
<keyword evidence="3" id="KW-0808">Transferase</keyword>
<dbReference type="PANTHER" id="PTHR45884:SF2">
    <property type="entry name" value="N-ACETYLTRANSFERASE ECO"/>
    <property type="match status" value="1"/>
</dbReference>
<name>A0A3P6ULM4_LITSI</name>
<evidence type="ECO:0000259" key="11">
    <source>
        <dbReference type="Pfam" id="PF13880"/>
    </source>
</evidence>
<dbReference type="OMA" id="DHARSHF"/>
<dbReference type="OrthoDB" id="428854at2759"/>
<feature type="domain" description="N-acetyltransferase ESCO zinc-finger" evidence="10">
    <location>
        <begin position="95"/>
        <end position="134"/>
    </location>
</feature>
<keyword evidence="7" id="KW-0539">Nucleus</keyword>
<keyword evidence="6" id="KW-0862">Zinc</keyword>
<evidence type="ECO:0000256" key="4">
    <source>
        <dbReference type="ARBA" id="ARBA00022723"/>
    </source>
</evidence>
<dbReference type="AlphaFoldDB" id="A0A3P6ULM4"/>
<keyword evidence="8" id="KW-0131">Cell cycle</keyword>
<dbReference type="Pfam" id="PF13880">
    <property type="entry name" value="Acetyltransf_13"/>
    <property type="match status" value="1"/>
</dbReference>
<sequence>MPVLRQKLLTDFYRSPGKCHESGALPTSNIICEPDFDADINCENEGFSKPSSLAENCQLSVTPAAVGSSKIIRTIIVSGKENKKRRKMLADDPKQMILDAGQKQFGHQQCKQCGMVYDCDSLSDRKQHQEFHSRFLSTKWFRVQTAQLDIWKRAAFCVVEQFEGNCIYIFCVTQASKCSLKTRIDKVILECINRELGYTPDLAEVWTSDGRRQAWVYITASETYYFIGAVLLVEKISKGRVQRVEKNCGSGDVISTNGSVYMGVNRIWVHQTLRRKGVAALLLDHARLHFVSSGSVPREFVAFSSLTDSGFEFARNYTPGGKVLLYNLNPDTCH</sequence>
<comment type="subcellular location">
    <subcellularLocation>
        <location evidence="1">Nucleus</location>
    </subcellularLocation>
</comment>
<dbReference type="Proteomes" id="UP000277928">
    <property type="component" value="Unassembled WGS sequence"/>
</dbReference>
<evidence type="ECO:0000256" key="3">
    <source>
        <dbReference type="ARBA" id="ARBA00022679"/>
    </source>
</evidence>
<evidence type="ECO:0008006" key="14">
    <source>
        <dbReference type="Google" id="ProtNLM"/>
    </source>
</evidence>
<feature type="domain" description="N-acetyltransferase ESCO acetyl-transferase" evidence="11">
    <location>
        <begin position="259"/>
        <end position="326"/>
    </location>
</feature>
<keyword evidence="4" id="KW-0479">Metal-binding</keyword>
<accession>A0A3P6ULM4</accession>
<dbReference type="PANTHER" id="PTHR45884">
    <property type="entry name" value="N-ACETYLTRANSFERASE ECO"/>
    <property type="match status" value="1"/>
</dbReference>
<evidence type="ECO:0000256" key="2">
    <source>
        <dbReference type="ARBA" id="ARBA00005816"/>
    </source>
</evidence>
<proteinExistence type="inferred from homology"/>
<evidence type="ECO:0000256" key="6">
    <source>
        <dbReference type="ARBA" id="ARBA00022833"/>
    </source>
</evidence>
<reference evidence="12 13" key="1">
    <citation type="submission" date="2018-08" db="EMBL/GenBank/DDBJ databases">
        <authorList>
            <person name="Laetsch R D."/>
            <person name="Stevens L."/>
            <person name="Kumar S."/>
            <person name="Blaxter L. M."/>
        </authorList>
    </citation>
    <scope>NUCLEOTIDE SEQUENCE [LARGE SCALE GENOMIC DNA]</scope>
</reference>
<evidence type="ECO:0000256" key="8">
    <source>
        <dbReference type="ARBA" id="ARBA00023306"/>
    </source>
</evidence>
<dbReference type="EMBL" id="UYRX01000235">
    <property type="protein sequence ID" value="VDK78171.1"/>
    <property type="molecule type" value="Genomic_DNA"/>
</dbReference>
<evidence type="ECO:0000259" key="10">
    <source>
        <dbReference type="Pfam" id="PF13878"/>
    </source>
</evidence>
<dbReference type="GO" id="GO:0000785">
    <property type="term" value="C:chromatin"/>
    <property type="evidence" value="ECO:0007669"/>
    <property type="project" value="TreeGrafter"/>
</dbReference>
<keyword evidence="9" id="KW-0012">Acyltransferase</keyword>
<dbReference type="GO" id="GO:0007064">
    <property type="term" value="P:mitotic sister chromatid cohesion"/>
    <property type="evidence" value="ECO:0007669"/>
    <property type="project" value="TreeGrafter"/>
</dbReference>
<dbReference type="InterPro" id="IPR028009">
    <property type="entry name" value="ESCO_Acetyltransf_dom"/>
</dbReference>
<keyword evidence="13" id="KW-1185">Reference proteome</keyword>
<keyword evidence="5" id="KW-0863">Zinc-finger</keyword>
<dbReference type="GO" id="GO:0008270">
    <property type="term" value="F:zinc ion binding"/>
    <property type="evidence" value="ECO:0007669"/>
    <property type="project" value="UniProtKB-KW"/>
</dbReference>
<dbReference type="STRING" id="42156.A0A3P6ULM4"/>
<dbReference type="InterPro" id="IPR028005">
    <property type="entry name" value="AcTrfase_ESCO_Znf_dom"/>
</dbReference>
<organism evidence="12 13">
    <name type="scientific">Litomosoides sigmodontis</name>
    <name type="common">Filarial nematode worm</name>
    <dbReference type="NCBI Taxonomy" id="42156"/>
    <lineage>
        <taxon>Eukaryota</taxon>
        <taxon>Metazoa</taxon>
        <taxon>Ecdysozoa</taxon>
        <taxon>Nematoda</taxon>
        <taxon>Chromadorea</taxon>
        <taxon>Rhabditida</taxon>
        <taxon>Spirurina</taxon>
        <taxon>Spiruromorpha</taxon>
        <taxon>Filarioidea</taxon>
        <taxon>Onchocercidae</taxon>
        <taxon>Litomosoides</taxon>
    </lineage>
</organism>
<evidence type="ECO:0000256" key="7">
    <source>
        <dbReference type="ARBA" id="ARBA00023242"/>
    </source>
</evidence>
<dbReference type="GO" id="GO:0005634">
    <property type="term" value="C:nucleus"/>
    <property type="evidence" value="ECO:0007669"/>
    <property type="project" value="UniProtKB-SubCell"/>
</dbReference>